<evidence type="ECO:0000256" key="1">
    <source>
        <dbReference type="SAM" id="Phobius"/>
    </source>
</evidence>
<dbReference type="AlphaFoldDB" id="A0A1J5Q4T4"/>
<reference evidence="2" key="1">
    <citation type="submission" date="2016-10" db="EMBL/GenBank/DDBJ databases">
        <title>Sequence of Gallionella enrichment culture.</title>
        <authorList>
            <person name="Poehlein A."/>
            <person name="Muehling M."/>
            <person name="Daniel R."/>
        </authorList>
    </citation>
    <scope>NUCLEOTIDE SEQUENCE</scope>
</reference>
<evidence type="ECO:0000313" key="2">
    <source>
        <dbReference type="EMBL" id="OIQ78737.1"/>
    </source>
</evidence>
<comment type="caution">
    <text evidence="2">The sequence shown here is derived from an EMBL/GenBank/DDBJ whole genome shotgun (WGS) entry which is preliminary data.</text>
</comment>
<keyword evidence="1" id="KW-0812">Transmembrane</keyword>
<keyword evidence="1" id="KW-0472">Membrane</keyword>
<protein>
    <submittedName>
        <fullName evidence="2">Uncharacterized protein</fullName>
    </submittedName>
</protein>
<accession>A0A1J5Q4T4</accession>
<proteinExistence type="predicted"/>
<organism evidence="2">
    <name type="scientific">mine drainage metagenome</name>
    <dbReference type="NCBI Taxonomy" id="410659"/>
    <lineage>
        <taxon>unclassified sequences</taxon>
        <taxon>metagenomes</taxon>
        <taxon>ecological metagenomes</taxon>
    </lineage>
</organism>
<gene>
    <name evidence="2" type="ORF">GALL_395510</name>
</gene>
<keyword evidence="1" id="KW-1133">Transmembrane helix</keyword>
<name>A0A1J5Q4T4_9ZZZZ</name>
<feature type="transmembrane region" description="Helical" evidence="1">
    <location>
        <begin position="6"/>
        <end position="25"/>
    </location>
</feature>
<dbReference type="EMBL" id="MLJW01001345">
    <property type="protein sequence ID" value="OIQ78737.1"/>
    <property type="molecule type" value="Genomic_DNA"/>
</dbReference>
<sequence>MTGTGWLVLWGVILAISLLIWALILRRTYLSFRNLQSQLKFLMDAVSSAMVGKQTRLSQNLPAVNEEER</sequence>